<evidence type="ECO:0000313" key="1">
    <source>
        <dbReference type="EMBL" id="QTW05537.1"/>
    </source>
</evidence>
<reference evidence="1" key="1">
    <citation type="journal article" date="2021" name="Nat. Commun.">
        <title>Lytic archaeal viruses infect abundant primary producers in Earth's crust.</title>
        <authorList>
            <person name="Rahlff J."/>
            <person name="Turzynski V."/>
            <person name="Esser S.P."/>
            <person name="Monsees I."/>
            <person name="Bornemann T.L.V."/>
            <person name="Figueroa-Gonzalez P.A."/>
            <person name="Schulz F."/>
            <person name="Woyke T."/>
            <person name="Klingl A."/>
            <person name="Moraru C."/>
            <person name="Probst A.J."/>
        </authorList>
    </citation>
    <scope>NUCLEOTIDE SEQUENCE</scope>
</reference>
<accession>A0A8B0LNL7</accession>
<reference evidence="1" key="2">
    <citation type="submission" date="2021-01" db="EMBL/GenBank/DDBJ databases">
        <authorList>
            <person name="Rahlff J."/>
        </authorList>
    </citation>
    <scope>NUCLEOTIDE SEQUENCE</scope>
</reference>
<proteinExistence type="predicted"/>
<dbReference type="EMBL" id="MW522971">
    <property type="protein sequence ID" value="QTW05537.1"/>
    <property type="molecule type" value="Genomic_DNA"/>
</dbReference>
<protein>
    <submittedName>
        <fullName evidence="1">Uncharacterized protein</fullName>
    </submittedName>
</protein>
<sequence>MPNSVSRYELGKIVETYGAFGNPDGIQDDMRNYISYFLRGKKGNLILKSRKVSGKKKGEQVSLTYEWLLHHNNYLRFNFLISLNAVNEKVFNNLLLLSKYLKIDNYISFFVNKKINVKKLSEYVKERIKHYKVLIKEFNFQKFRFLGTLKKTKNPEMIIVYKQKYKNVLHKIALYKRLLKIFENLFLNKQEFIQIIDMMYDNRKNNVINPDVAKKLLSDINFSKKVNVNEYSGKALSTLKRKYLEPTVYVADMLLLFENTSYAIRGEKVIYYDDGNLGIYELTDFIKQFLIKVGYLFEFVKIYNIIEYKVEGFNKESKG</sequence>
<name>A0A8B0LNL7_9VIRU</name>
<organism evidence="1">
    <name type="scientific">uncultured archaeal virus</name>
    <dbReference type="NCBI Taxonomy" id="1960247"/>
    <lineage>
        <taxon>Viruses</taxon>
        <taxon>environmental samples</taxon>
    </lineage>
</organism>